<dbReference type="STRING" id="869213.GCA_000517085_03799"/>
<keyword evidence="6" id="KW-0472">Membrane</keyword>
<evidence type="ECO:0000256" key="6">
    <source>
        <dbReference type="SAM" id="Phobius"/>
    </source>
</evidence>
<sequence>MSYKNTKRQIFQPILLALILIVGIFIGYVVLPGKMGKKNPLVIYPQTNKIEAILNLIEEEYVDTVDTHALQEEMIPEMLKKLDPHTVYIPAKDLKNVNEELSSEFGGIGVQFNIHKDTVMVIAVIPGGPSEKVGILPGDRIVSVNDSSIAGNGIKNAVVLRLLRGEMGTGVKVGVIRRNLKEPIHFDITRGKIPMYSVDVSYMVTDEIGYIKVNRFAANTYSEFLTALAKLKASSSKKLIIDFRGNSGGYLEVAINLCNEFLHNGDMIVYTEGKSNPRQEVHANGKGTCQDTEIAVLVDEFSASASEIFAGAIQDNDRGIVVGRRTFGKGLVQNQIPLLDGSALRLTISRYYTPAGRCIQKPYDNGNEEYYKDIIERFQHGEFFNRDSISVNDSLAYKTKNGRTVYGGGGIMPDYFVPRDTTALTEYYYRVRENGLIYRFALEYTDNNRSIMEQFTKVEEVKRYLNEQPILKAFKSFASKEGVKLNRKQFKISEHLIDTEIKAYIARNIIDNDGFYPILGEVDEVLQNAVQQLEK</sequence>
<feature type="domain" description="PDZ" evidence="7">
    <location>
        <begin position="106"/>
        <end position="158"/>
    </location>
</feature>
<dbReference type="SMART" id="SM00228">
    <property type="entry name" value="PDZ"/>
    <property type="match status" value="1"/>
</dbReference>
<reference evidence="8 9" key="1">
    <citation type="journal article" date="2014" name="Genome Announc.">
        <title>Draft Genome Sequence of Cytophaga fermentans JCM 21142T, a Facultative Anaerobe Isolated from Marine Mud.</title>
        <authorList>
            <person name="Starns D."/>
            <person name="Oshima K."/>
            <person name="Suda W."/>
            <person name="Iino T."/>
            <person name="Yuki M."/>
            <person name="Inoue J."/>
            <person name="Kitamura K."/>
            <person name="Iida T."/>
            <person name="Darby A."/>
            <person name="Hattori M."/>
            <person name="Ohkuma M."/>
        </authorList>
    </citation>
    <scope>NUCLEOTIDE SEQUENCE [LARGE SCALE GENOMIC DNA]</scope>
    <source>
        <strain evidence="8 9">JCM 21142</strain>
    </source>
</reference>
<dbReference type="SMART" id="SM00245">
    <property type="entry name" value="TSPc"/>
    <property type="match status" value="1"/>
</dbReference>
<keyword evidence="4 5" id="KW-0720">Serine protease</keyword>
<keyword evidence="6" id="KW-1133">Transmembrane helix</keyword>
<dbReference type="PANTHER" id="PTHR32060:SF30">
    <property type="entry name" value="CARBOXY-TERMINAL PROCESSING PROTEASE CTPA"/>
    <property type="match status" value="1"/>
</dbReference>
<dbReference type="Gene3D" id="2.30.42.10">
    <property type="match status" value="1"/>
</dbReference>
<gene>
    <name evidence="8" type="ORF">JCM21142_83126</name>
</gene>
<dbReference type="GO" id="GO:0008236">
    <property type="term" value="F:serine-type peptidase activity"/>
    <property type="evidence" value="ECO:0007669"/>
    <property type="project" value="UniProtKB-KW"/>
</dbReference>
<dbReference type="Proteomes" id="UP000019402">
    <property type="component" value="Unassembled WGS sequence"/>
</dbReference>
<proteinExistence type="inferred from homology"/>
<evidence type="ECO:0000259" key="7">
    <source>
        <dbReference type="PROSITE" id="PS50106"/>
    </source>
</evidence>
<dbReference type="PANTHER" id="PTHR32060">
    <property type="entry name" value="TAIL-SPECIFIC PROTEASE"/>
    <property type="match status" value="1"/>
</dbReference>
<dbReference type="CDD" id="cd07560">
    <property type="entry name" value="Peptidase_S41_CPP"/>
    <property type="match status" value="1"/>
</dbReference>
<dbReference type="GO" id="GO:0030288">
    <property type="term" value="C:outer membrane-bounded periplasmic space"/>
    <property type="evidence" value="ECO:0007669"/>
    <property type="project" value="TreeGrafter"/>
</dbReference>
<dbReference type="GO" id="GO:0004175">
    <property type="term" value="F:endopeptidase activity"/>
    <property type="evidence" value="ECO:0007669"/>
    <property type="project" value="TreeGrafter"/>
</dbReference>
<dbReference type="Pfam" id="PF03572">
    <property type="entry name" value="Peptidase_S41"/>
    <property type="match status" value="1"/>
</dbReference>
<comment type="caution">
    <text evidence="8">The sequence shown here is derived from an EMBL/GenBank/DDBJ whole genome shotgun (WGS) entry which is preliminary data.</text>
</comment>
<evidence type="ECO:0000256" key="3">
    <source>
        <dbReference type="ARBA" id="ARBA00022801"/>
    </source>
</evidence>
<dbReference type="NCBIfam" id="TIGR00225">
    <property type="entry name" value="prc"/>
    <property type="match status" value="1"/>
</dbReference>
<dbReference type="Gene3D" id="3.30.750.44">
    <property type="match status" value="1"/>
</dbReference>
<evidence type="ECO:0000256" key="2">
    <source>
        <dbReference type="ARBA" id="ARBA00022670"/>
    </source>
</evidence>
<dbReference type="InterPro" id="IPR001478">
    <property type="entry name" value="PDZ"/>
</dbReference>
<evidence type="ECO:0000256" key="1">
    <source>
        <dbReference type="ARBA" id="ARBA00009179"/>
    </source>
</evidence>
<name>W7Y837_9BACT</name>
<organism evidence="8 9">
    <name type="scientific">Saccharicrinis fermentans DSM 9555 = JCM 21142</name>
    <dbReference type="NCBI Taxonomy" id="869213"/>
    <lineage>
        <taxon>Bacteria</taxon>
        <taxon>Pseudomonadati</taxon>
        <taxon>Bacteroidota</taxon>
        <taxon>Bacteroidia</taxon>
        <taxon>Marinilabiliales</taxon>
        <taxon>Marinilabiliaceae</taxon>
        <taxon>Saccharicrinis</taxon>
    </lineage>
</organism>
<keyword evidence="2 5" id="KW-0645">Protease</keyword>
<dbReference type="PROSITE" id="PS50106">
    <property type="entry name" value="PDZ"/>
    <property type="match status" value="1"/>
</dbReference>
<dbReference type="Pfam" id="PF13180">
    <property type="entry name" value="PDZ_2"/>
    <property type="match status" value="1"/>
</dbReference>
<comment type="similarity">
    <text evidence="1 5">Belongs to the peptidase S41A family.</text>
</comment>
<dbReference type="GO" id="GO:0007165">
    <property type="term" value="P:signal transduction"/>
    <property type="evidence" value="ECO:0007669"/>
    <property type="project" value="TreeGrafter"/>
</dbReference>
<dbReference type="InterPro" id="IPR005151">
    <property type="entry name" value="Tail-specific_protease"/>
</dbReference>
<dbReference type="SUPFAM" id="SSF50156">
    <property type="entry name" value="PDZ domain-like"/>
    <property type="match status" value="1"/>
</dbReference>
<dbReference type="EMBL" id="BAMD01000045">
    <property type="protein sequence ID" value="GAF04422.1"/>
    <property type="molecule type" value="Genomic_DNA"/>
</dbReference>
<dbReference type="CDD" id="cd06782">
    <property type="entry name" value="cpPDZ_CPP-like"/>
    <property type="match status" value="1"/>
</dbReference>
<dbReference type="eggNOG" id="COG0793">
    <property type="taxonomic scope" value="Bacteria"/>
</dbReference>
<dbReference type="SUPFAM" id="SSF52096">
    <property type="entry name" value="ClpP/crotonase"/>
    <property type="match status" value="1"/>
</dbReference>
<evidence type="ECO:0000256" key="4">
    <source>
        <dbReference type="ARBA" id="ARBA00022825"/>
    </source>
</evidence>
<evidence type="ECO:0000256" key="5">
    <source>
        <dbReference type="RuleBase" id="RU004404"/>
    </source>
</evidence>
<evidence type="ECO:0000313" key="9">
    <source>
        <dbReference type="Proteomes" id="UP000019402"/>
    </source>
</evidence>
<dbReference type="InterPro" id="IPR036034">
    <property type="entry name" value="PDZ_sf"/>
</dbReference>
<keyword evidence="9" id="KW-1185">Reference proteome</keyword>
<dbReference type="InterPro" id="IPR004447">
    <property type="entry name" value="Peptidase_S41A"/>
</dbReference>
<evidence type="ECO:0000313" key="8">
    <source>
        <dbReference type="EMBL" id="GAF04422.1"/>
    </source>
</evidence>
<feature type="transmembrane region" description="Helical" evidence="6">
    <location>
        <begin position="12"/>
        <end position="31"/>
    </location>
</feature>
<accession>W7Y837</accession>
<keyword evidence="6" id="KW-0812">Transmembrane</keyword>
<dbReference type="AlphaFoldDB" id="W7Y837"/>
<dbReference type="Gene3D" id="3.90.226.10">
    <property type="entry name" value="2-enoyl-CoA Hydratase, Chain A, domain 1"/>
    <property type="match status" value="1"/>
</dbReference>
<keyword evidence="3 5" id="KW-0378">Hydrolase</keyword>
<protein>
    <submittedName>
        <fullName evidence="8">Putative CtpA-like serine protease</fullName>
    </submittedName>
</protein>
<dbReference type="GO" id="GO:0006508">
    <property type="term" value="P:proteolysis"/>
    <property type="evidence" value="ECO:0007669"/>
    <property type="project" value="UniProtKB-KW"/>
</dbReference>
<dbReference type="InterPro" id="IPR029045">
    <property type="entry name" value="ClpP/crotonase-like_dom_sf"/>
</dbReference>